<evidence type="ECO:0000256" key="1">
    <source>
        <dbReference type="SAM" id="MobiDB-lite"/>
    </source>
</evidence>
<reference evidence="2 3" key="1">
    <citation type="submission" date="2007-06" db="EMBL/GenBank/DDBJ databases">
        <title>The Genome Sequence of Coccidioides posadasii RMSCC_3488.</title>
        <authorList>
            <consortium name="Coccidioides Genome Resources Consortium"/>
            <consortium name="The Broad Institute Genome Sequencing Platform"/>
            <person name="Henn M.R."/>
            <person name="Sykes S."/>
            <person name="Young S."/>
            <person name="Jaffe D."/>
            <person name="Berlin A."/>
            <person name="Alvarez P."/>
            <person name="Butler J."/>
            <person name="Gnerre S."/>
            <person name="Grabherr M."/>
            <person name="Mauceli E."/>
            <person name="Brockman W."/>
            <person name="Kodira C."/>
            <person name="Alvarado L."/>
            <person name="Zeng Q."/>
            <person name="Crawford M."/>
            <person name="Antoine C."/>
            <person name="Devon K."/>
            <person name="Galgiani J."/>
            <person name="Orsborn K."/>
            <person name="Lewis M.L."/>
            <person name="Nusbaum C."/>
            <person name="Galagan J."/>
            <person name="Birren B."/>
        </authorList>
    </citation>
    <scope>NUCLEOTIDE SEQUENCE [LARGE SCALE GENOMIC DNA]</scope>
    <source>
        <strain evidence="2 3">RMSCC 3488</strain>
    </source>
</reference>
<gene>
    <name evidence="2" type="ORF">CPAG_03631</name>
</gene>
<evidence type="ECO:0000313" key="2">
    <source>
        <dbReference type="EMBL" id="KMM67296.1"/>
    </source>
</evidence>
<reference evidence="3" key="2">
    <citation type="journal article" date="2009" name="Genome Res.">
        <title>Comparative genomic analyses of the human fungal pathogens Coccidioides and their relatives.</title>
        <authorList>
            <person name="Sharpton T.J."/>
            <person name="Stajich J.E."/>
            <person name="Rounsley S.D."/>
            <person name="Gardner M.J."/>
            <person name="Wortman J.R."/>
            <person name="Jordar V.S."/>
            <person name="Maiti R."/>
            <person name="Kodira C.D."/>
            <person name="Neafsey D.E."/>
            <person name="Zeng Q."/>
            <person name="Hung C.-Y."/>
            <person name="McMahan C."/>
            <person name="Muszewska A."/>
            <person name="Grynberg M."/>
            <person name="Mandel M.A."/>
            <person name="Kellner E.M."/>
            <person name="Barker B.M."/>
            <person name="Galgiani J.N."/>
            <person name="Orbach M.J."/>
            <person name="Kirkland T.N."/>
            <person name="Cole G.T."/>
            <person name="Henn M.R."/>
            <person name="Birren B.W."/>
            <person name="Taylor J.W."/>
        </authorList>
    </citation>
    <scope>NUCLEOTIDE SEQUENCE [LARGE SCALE GENOMIC DNA]</scope>
    <source>
        <strain evidence="3">RMSCC 3488</strain>
    </source>
</reference>
<organism evidence="2 3">
    <name type="scientific">Coccidioides posadasii RMSCC 3488</name>
    <dbReference type="NCBI Taxonomy" id="454284"/>
    <lineage>
        <taxon>Eukaryota</taxon>
        <taxon>Fungi</taxon>
        <taxon>Dikarya</taxon>
        <taxon>Ascomycota</taxon>
        <taxon>Pezizomycotina</taxon>
        <taxon>Eurotiomycetes</taxon>
        <taxon>Eurotiomycetidae</taxon>
        <taxon>Onygenales</taxon>
        <taxon>Onygenaceae</taxon>
        <taxon>Coccidioides</taxon>
    </lineage>
</organism>
<dbReference type="EMBL" id="DS268110">
    <property type="protein sequence ID" value="KMM67296.1"/>
    <property type="molecule type" value="Genomic_DNA"/>
</dbReference>
<dbReference type="AlphaFoldDB" id="A0A0J6F318"/>
<proteinExistence type="predicted"/>
<reference evidence="3" key="3">
    <citation type="journal article" date="2010" name="Genome Res.">
        <title>Population genomic sequencing of Coccidioides fungi reveals recent hybridization and transposon control.</title>
        <authorList>
            <person name="Neafsey D.E."/>
            <person name="Barker B.M."/>
            <person name="Sharpton T.J."/>
            <person name="Stajich J.E."/>
            <person name="Park D.J."/>
            <person name="Whiston E."/>
            <person name="Hung C.-Y."/>
            <person name="McMahan C."/>
            <person name="White J."/>
            <person name="Sykes S."/>
            <person name="Heiman D."/>
            <person name="Young S."/>
            <person name="Zeng Q."/>
            <person name="Abouelleil A."/>
            <person name="Aftuck L."/>
            <person name="Bessette D."/>
            <person name="Brown A."/>
            <person name="FitzGerald M."/>
            <person name="Lui A."/>
            <person name="Macdonald J.P."/>
            <person name="Priest M."/>
            <person name="Orbach M.J."/>
            <person name="Galgiani J.N."/>
            <person name="Kirkland T.N."/>
            <person name="Cole G.T."/>
            <person name="Birren B.W."/>
            <person name="Henn M.R."/>
            <person name="Taylor J.W."/>
            <person name="Rounsley S.D."/>
        </authorList>
    </citation>
    <scope>NUCLEOTIDE SEQUENCE [LARGE SCALE GENOMIC DNA]</scope>
    <source>
        <strain evidence="3">RMSCC 3488</strain>
    </source>
</reference>
<dbReference type="VEuPathDB" id="FungiDB:CPAG_03631"/>
<dbReference type="Proteomes" id="UP000054567">
    <property type="component" value="Unassembled WGS sequence"/>
</dbReference>
<feature type="region of interest" description="Disordered" evidence="1">
    <location>
        <begin position="35"/>
        <end position="120"/>
    </location>
</feature>
<name>A0A0J6F318_COCPO</name>
<sequence length="120" mass="13071">MVTSSFKQSWDGKGDSEINLVIPPGMEADMHIRTKLSSGTRLGPPPFRRRRYKLGTGEPFDSLGPTSPLLDKPVGAPVRRDSRLGHAAPHILPPPNIFNNQTDETHDSRSDCASLGLDAI</sequence>
<protein>
    <submittedName>
        <fullName evidence="2">Uncharacterized protein</fullName>
    </submittedName>
</protein>
<evidence type="ECO:0000313" key="3">
    <source>
        <dbReference type="Proteomes" id="UP000054567"/>
    </source>
</evidence>
<accession>A0A0J6F318</accession>